<dbReference type="EMBL" id="QPID01000002">
    <property type="protein sequence ID" value="RCU51742.1"/>
    <property type="molecule type" value="Genomic_DNA"/>
</dbReference>
<protein>
    <submittedName>
        <fullName evidence="1">Uncharacterized protein</fullName>
    </submittedName>
</protein>
<accession>A0A368NMC9</accession>
<dbReference type="AlphaFoldDB" id="A0A368NMC9"/>
<comment type="caution">
    <text evidence="1">The sequence shown here is derived from an EMBL/GenBank/DDBJ whole genome shotgun (WGS) entry which is preliminary data.</text>
</comment>
<organism evidence="1 2">
    <name type="scientific">Corallincola holothuriorum</name>
    <dbReference type="NCBI Taxonomy" id="2282215"/>
    <lineage>
        <taxon>Bacteria</taxon>
        <taxon>Pseudomonadati</taxon>
        <taxon>Pseudomonadota</taxon>
        <taxon>Gammaproteobacteria</taxon>
        <taxon>Alteromonadales</taxon>
        <taxon>Psychromonadaceae</taxon>
        <taxon>Corallincola</taxon>
    </lineage>
</organism>
<sequence length="91" mass="10845">MEATIAHEYAHVDEAFHLGLSREEYAVHEFFTQLGHDSEITQFGRDYQIYALRRELQTESQKVDLNYQIELNKTLPKVDSLSWRQQKIEME</sequence>
<dbReference type="Proteomes" id="UP000252558">
    <property type="component" value="Unassembled WGS sequence"/>
</dbReference>
<dbReference type="RefSeq" id="WP_114337171.1">
    <property type="nucleotide sequence ID" value="NZ_QPID01000002.1"/>
</dbReference>
<reference evidence="1 2" key="1">
    <citation type="submission" date="2018-07" db="EMBL/GenBank/DDBJ databases">
        <title>Corallincola holothuriorum sp. nov., a new facultative anaerobe isolated from sea cucumber Apostichopus japonicus.</title>
        <authorList>
            <person name="Xia H."/>
        </authorList>
    </citation>
    <scope>NUCLEOTIDE SEQUENCE [LARGE SCALE GENOMIC DNA]</scope>
    <source>
        <strain evidence="1 2">C4</strain>
    </source>
</reference>
<gene>
    <name evidence="1" type="ORF">DU002_04535</name>
</gene>
<evidence type="ECO:0000313" key="2">
    <source>
        <dbReference type="Proteomes" id="UP000252558"/>
    </source>
</evidence>
<name>A0A368NMC9_9GAMM</name>
<evidence type="ECO:0000313" key="1">
    <source>
        <dbReference type="EMBL" id="RCU51742.1"/>
    </source>
</evidence>
<proteinExistence type="predicted"/>
<keyword evidence="2" id="KW-1185">Reference proteome</keyword>